<dbReference type="EMBL" id="PYAW01000001">
    <property type="protein sequence ID" value="PSL49783.1"/>
    <property type="molecule type" value="Genomic_DNA"/>
</dbReference>
<gene>
    <name evidence="1" type="ORF">CLV51_1011119</name>
</gene>
<proteinExistence type="predicted"/>
<dbReference type="AlphaFoldDB" id="A0A2P8HU93"/>
<organism evidence="1 2">
    <name type="scientific">Chitinophaga niastensis</name>
    <dbReference type="NCBI Taxonomy" id="536980"/>
    <lineage>
        <taxon>Bacteria</taxon>
        <taxon>Pseudomonadati</taxon>
        <taxon>Bacteroidota</taxon>
        <taxon>Chitinophagia</taxon>
        <taxon>Chitinophagales</taxon>
        <taxon>Chitinophagaceae</taxon>
        <taxon>Chitinophaga</taxon>
    </lineage>
</organism>
<reference evidence="1 2" key="1">
    <citation type="submission" date="2018-03" db="EMBL/GenBank/DDBJ databases">
        <title>Genomic Encyclopedia of Archaeal and Bacterial Type Strains, Phase II (KMG-II): from individual species to whole genera.</title>
        <authorList>
            <person name="Goeker M."/>
        </authorList>
    </citation>
    <scope>NUCLEOTIDE SEQUENCE [LARGE SCALE GENOMIC DNA]</scope>
    <source>
        <strain evidence="1 2">DSM 24859</strain>
    </source>
</reference>
<evidence type="ECO:0000313" key="1">
    <source>
        <dbReference type="EMBL" id="PSL49783.1"/>
    </source>
</evidence>
<accession>A0A2P8HU93</accession>
<dbReference type="Proteomes" id="UP000240971">
    <property type="component" value="Unassembled WGS sequence"/>
</dbReference>
<comment type="caution">
    <text evidence="1">The sequence shown here is derived from an EMBL/GenBank/DDBJ whole genome shotgun (WGS) entry which is preliminary data.</text>
</comment>
<keyword evidence="2" id="KW-1185">Reference proteome</keyword>
<protein>
    <submittedName>
        <fullName evidence="1">Uncharacterized protein</fullName>
    </submittedName>
</protein>
<evidence type="ECO:0000313" key="2">
    <source>
        <dbReference type="Proteomes" id="UP000240971"/>
    </source>
</evidence>
<sequence length="57" mass="7096">MEQPEKRTKKMKPKIILQIFEQIHFPLRYLYNTYTKQENTALKILQNLNFILYTFKF</sequence>
<name>A0A2P8HU93_CHINA</name>